<evidence type="ECO:0000256" key="7">
    <source>
        <dbReference type="ARBA" id="ARBA00023033"/>
    </source>
</evidence>
<dbReference type="FunFam" id="3.50.50.60:FF:000341">
    <property type="entry name" value="Baeyer-Villiger monooxygenase"/>
    <property type="match status" value="1"/>
</dbReference>
<dbReference type="InterPro" id="IPR036188">
    <property type="entry name" value="FAD/NAD-bd_sf"/>
</dbReference>
<evidence type="ECO:0000256" key="3">
    <source>
        <dbReference type="ARBA" id="ARBA00022630"/>
    </source>
</evidence>
<comment type="cofactor">
    <cofactor evidence="1">
        <name>FAD</name>
        <dbReference type="ChEBI" id="CHEBI:57692"/>
    </cofactor>
</comment>
<keyword evidence="10" id="KW-1185">Reference proteome</keyword>
<gene>
    <name evidence="9" type="ORF">GKO32_29055</name>
</gene>
<dbReference type="EMBL" id="WMBA01000058">
    <property type="protein sequence ID" value="MTD57997.1"/>
    <property type="molecule type" value="Genomic_DNA"/>
</dbReference>
<dbReference type="Pfam" id="PF07992">
    <property type="entry name" value="Pyr_redox_2"/>
    <property type="match status" value="1"/>
</dbReference>
<keyword evidence="3" id="KW-0285">Flavoprotein</keyword>
<dbReference type="SUPFAM" id="SSF51905">
    <property type="entry name" value="FAD/NAD(P)-binding domain"/>
    <property type="match status" value="1"/>
</dbReference>
<evidence type="ECO:0000313" key="10">
    <source>
        <dbReference type="Proteomes" id="UP000440096"/>
    </source>
</evidence>
<evidence type="ECO:0000313" key="9">
    <source>
        <dbReference type="EMBL" id="MTD57997.1"/>
    </source>
</evidence>
<evidence type="ECO:0000256" key="2">
    <source>
        <dbReference type="ARBA" id="ARBA00010139"/>
    </source>
</evidence>
<reference evidence="9 10" key="1">
    <citation type="submission" date="2019-11" db="EMBL/GenBank/DDBJ databases">
        <title>Draft genome of Amycolatopsis RM579.</title>
        <authorList>
            <person name="Duangmal K."/>
            <person name="Mingma R."/>
        </authorList>
    </citation>
    <scope>NUCLEOTIDE SEQUENCE [LARGE SCALE GENOMIC DNA]</scope>
    <source>
        <strain evidence="9 10">RM579</strain>
    </source>
</reference>
<name>A0A6N7YY27_9PSEU</name>
<comment type="similarity">
    <text evidence="2">Belongs to the FAD-binding monooxygenase family.</text>
</comment>
<dbReference type="RefSeq" id="WP_154760103.1">
    <property type="nucleotide sequence ID" value="NZ_WMBA01000058.1"/>
</dbReference>
<feature type="domain" description="FAD/NAD(P)-binding" evidence="8">
    <location>
        <begin position="66"/>
        <end position="276"/>
    </location>
</feature>
<dbReference type="InterPro" id="IPR050775">
    <property type="entry name" value="FAD-binding_Monooxygenases"/>
</dbReference>
<keyword evidence="7" id="KW-0503">Monooxygenase</keyword>
<organism evidence="9 10">
    <name type="scientific">Amycolatopsis pithecellobii</name>
    <dbReference type="NCBI Taxonomy" id="664692"/>
    <lineage>
        <taxon>Bacteria</taxon>
        <taxon>Bacillati</taxon>
        <taxon>Actinomycetota</taxon>
        <taxon>Actinomycetes</taxon>
        <taxon>Pseudonocardiales</taxon>
        <taxon>Pseudonocardiaceae</taxon>
        <taxon>Amycolatopsis</taxon>
    </lineage>
</organism>
<proteinExistence type="inferred from homology"/>
<dbReference type="OrthoDB" id="5168853at2"/>
<accession>A0A6N7YY27</accession>
<dbReference type="GO" id="GO:0016709">
    <property type="term" value="F:oxidoreductase activity, acting on paired donors, with incorporation or reduction of molecular oxygen, NAD(P)H as one donor, and incorporation of one atom of oxygen"/>
    <property type="evidence" value="ECO:0007669"/>
    <property type="project" value="UniProtKB-ARBA"/>
</dbReference>
<evidence type="ECO:0000256" key="5">
    <source>
        <dbReference type="ARBA" id="ARBA00022857"/>
    </source>
</evidence>
<keyword evidence="5" id="KW-0521">NADP</keyword>
<dbReference type="InterPro" id="IPR023753">
    <property type="entry name" value="FAD/NAD-binding_dom"/>
</dbReference>
<evidence type="ECO:0000259" key="8">
    <source>
        <dbReference type="Pfam" id="PF07992"/>
    </source>
</evidence>
<dbReference type="PRINTS" id="PR00411">
    <property type="entry name" value="PNDRDTASEI"/>
</dbReference>
<evidence type="ECO:0000256" key="1">
    <source>
        <dbReference type="ARBA" id="ARBA00001974"/>
    </source>
</evidence>
<comment type="caution">
    <text evidence="9">The sequence shown here is derived from an EMBL/GenBank/DDBJ whole genome shotgun (WGS) entry which is preliminary data.</text>
</comment>
<dbReference type="Gene3D" id="3.50.50.60">
    <property type="entry name" value="FAD/NAD(P)-binding domain"/>
    <property type="match status" value="2"/>
</dbReference>
<dbReference type="AlphaFoldDB" id="A0A6N7YY27"/>
<dbReference type="Proteomes" id="UP000440096">
    <property type="component" value="Unassembled WGS sequence"/>
</dbReference>
<keyword evidence="6" id="KW-0560">Oxidoreductase</keyword>
<evidence type="ECO:0000256" key="4">
    <source>
        <dbReference type="ARBA" id="ARBA00022827"/>
    </source>
</evidence>
<dbReference type="PANTHER" id="PTHR43098">
    <property type="entry name" value="L-ORNITHINE N(5)-MONOOXYGENASE-RELATED"/>
    <property type="match status" value="1"/>
</dbReference>
<evidence type="ECO:0000256" key="6">
    <source>
        <dbReference type="ARBA" id="ARBA00023002"/>
    </source>
</evidence>
<protein>
    <submittedName>
        <fullName evidence="9">NAD(P)-binding protein</fullName>
    </submittedName>
</protein>
<dbReference type="PANTHER" id="PTHR43098:SF2">
    <property type="entry name" value="FAD-BINDING MONOOXYGENASE AUSB-RELATED"/>
    <property type="match status" value="1"/>
</dbReference>
<keyword evidence="4" id="KW-0274">FAD</keyword>
<sequence length="618" mass="68871">MTDEISVDDLDFDPDEIQARYDYERDRRLREEGQAQYVPMADAFDVDEDFYAVGEDNRPPLDENVDVVVLGGGFGGMMMAVELRRRGVNDIRIVEAAADFGGTWYWNRYPGARCDVESYIYLPLCDETNYIPRERYSGQPEIMEHVQRIAETFSLRKAALFRTRITEVRWDEELKRWRVATDRGDDLRARFVVNASGPTGRPKLPAIAGIETFTGKKFHTSRWDFEYTGGDPTGGLHKLTDKKVAIIGTGATAIQAIPHLAEWAEHLYVFQRTPSAVGVRPNPPTDPEWAASLAPGWQRQRQEAFDAFFTGELTDLDLVDASWRKATPRVAEGLSPEDLAKQLALADMVEMRDLRNLVDSIVKDEATADLLKAWYPRQCKRPTFSADYLPTFNRPNVTLVDTSKTGGVERITETGIVVGDQEYDVDCIIFSTGFEISTGVGRIAGLPIIGRDGMTIAQRWSTELNTLHGHSVHGFPNWFFIGYSQNGLSFNYPWSANAQVEHIGYIIEQALSRGVAAIEATSEAEKDWVATIRRGSGPALQRMATCTPGYYNNEGKFGEGRGYGLFGEAYAPGVNAFRRLLSAWRDEGSMAGMSVQLGSVESDADGSTALQSAVAERQ</sequence>